<feature type="transmembrane region" description="Helical" evidence="5">
    <location>
        <begin position="81"/>
        <end position="102"/>
    </location>
</feature>
<feature type="transmembrane region" description="Helical" evidence="5">
    <location>
        <begin position="424"/>
        <end position="441"/>
    </location>
</feature>
<keyword evidence="2 5" id="KW-0812">Transmembrane</keyword>
<feature type="transmembrane region" description="Helical" evidence="5">
    <location>
        <begin position="114"/>
        <end position="132"/>
    </location>
</feature>
<dbReference type="InterPro" id="IPR011990">
    <property type="entry name" value="TPR-like_helical_dom_sf"/>
</dbReference>
<dbReference type="KEGG" id="cmah:C1I91_25760"/>
<feature type="transmembrane region" description="Helical" evidence="5">
    <location>
        <begin position="217"/>
        <end position="242"/>
    </location>
</feature>
<feature type="transmembrane region" description="Helical" evidence="5">
    <location>
        <begin position="55"/>
        <end position="75"/>
    </location>
</feature>
<dbReference type="PANTHER" id="PTHR37422:SF17">
    <property type="entry name" value="O-ANTIGEN LIGASE"/>
    <property type="match status" value="1"/>
</dbReference>
<feature type="transmembrane region" description="Helical" evidence="5">
    <location>
        <begin position="338"/>
        <end position="362"/>
    </location>
</feature>
<feature type="transmembrane region" description="Helical" evidence="5">
    <location>
        <begin position="138"/>
        <end position="161"/>
    </location>
</feature>
<evidence type="ECO:0000259" key="6">
    <source>
        <dbReference type="Pfam" id="PF04932"/>
    </source>
</evidence>
<dbReference type="Pfam" id="PF04932">
    <property type="entry name" value="Wzy_C"/>
    <property type="match status" value="1"/>
</dbReference>
<feature type="transmembrane region" description="Helical" evidence="5">
    <location>
        <begin position="173"/>
        <end position="197"/>
    </location>
</feature>
<keyword evidence="3 5" id="KW-1133">Transmembrane helix</keyword>
<gene>
    <name evidence="7" type="ORF">C1I91_25760</name>
</gene>
<dbReference type="Proteomes" id="UP000286268">
    <property type="component" value="Chromosome"/>
</dbReference>
<keyword evidence="8" id="KW-1185">Reference proteome</keyword>
<dbReference type="SUPFAM" id="SSF48452">
    <property type="entry name" value="TPR-like"/>
    <property type="match status" value="1"/>
</dbReference>
<evidence type="ECO:0000256" key="4">
    <source>
        <dbReference type="ARBA" id="ARBA00023136"/>
    </source>
</evidence>
<proteinExistence type="predicted"/>
<feature type="transmembrane region" description="Helical" evidence="5">
    <location>
        <begin position="374"/>
        <end position="404"/>
    </location>
</feature>
<dbReference type="AlphaFoldDB" id="A0A3R5X4V6"/>
<feature type="transmembrane region" description="Helical" evidence="5">
    <location>
        <begin position="254"/>
        <end position="273"/>
    </location>
</feature>
<sequence length="610" mass="70309">MILTFKGGHALIIELLIFIMPFIIPYTIIGFDGGNILLTLVSLMYILLRRKKIRLNKVIIFLLISLLFLSVISAVTKFSILALNGLSLYLAPIFYYVIYSYLKDHKRKDDIMKYTVYIMAVLSVIFIVYEGVFLKLRIFGLVGYANTFALSLLILIHINNIREYDGYKVPIDIIFISSILFTGSRNTLVYMFVYIIFAAWKSKSITHICNILVSTILYILVAELSIIGFLLAPILIYLYMLFEKKISDNSKKSRNVVILVASIILIIAIASISGSNSIERVRNISINNGSMQERFIIFEDTMRAIKSKPLGHGINTFSKYQYYLQSAYYDVKYVHNSLLQIGFDIGILGIIPFLLLLIYGVVKSFKKITDRQPLEVLNLVIFVLIFLHSFLDFDFSFASIFALWLLPLSLELKNDFEFNVSDKVAMASLCSLSIFLVLILYNEGIIKLGNYFTKYGNYSTGRNITKTALFKDSRYYEVISDSYKQQYSYNQDSKLLKQLEINLEKAISCDRENLNLKWDMAYIKGKLGEKEDAISLWNEVVDGEKYYFDAYKTYYDYLQDIKAKDGASYKKQLEALSARHREAYDSLNTKSKYLKNQLKESLSDTIEMKR</sequence>
<dbReference type="InterPro" id="IPR007016">
    <property type="entry name" value="O-antigen_ligase-rel_domated"/>
</dbReference>
<dbReference type="EMBL" id="CP025746">
    <property type="protein sequence ID" value="QAA34768.1"/>
    <property type="molecule type" value="Genomic_DNA"/>
</dbReference>
<feature type="domain" description="O-antigen ligase-related" evidence="6">
    <location>
        <begin position="211"/>
        <end position="354"/>
    </location>
</feature>
<dbReference type="PANTHER" id="PTHR37422">
    <property type="entry name" value="TEICHURONIC ACID BIOSYNTHESIS PROTEIN TUAE"/>
    <property type="match status" value="1"/>
</dbReference>
<name>A0A3R5X4V6_9CLOT</name>
<dbReference type="InterPro" id="IPR051533">
    <property type="entry name" value="WaaL-like"/>
</dbReference>
<dbReference type="OrthoDB" id="2054205at2"/>
<protein>
    <recommendedName>
        <fullName evidence="6">O-antigen ligase-related domain-containing protein</fullName>
    </recommendedName>
</protein>
<organism evidence="7 8">
    <name type="scientific">Clostridium manihotivorum</name>
    <dbReference type="NCBI Taxonomy" id="2320868"/>
    <lineage>
        <taxon>Bacteria</taxon>
        <taxon>Bacillati</taxon>
        <taxon>Bacillota</taxon>
        <taxon>Clostridia</taxon>
        <taxon>Eubacteriales</taxon>
        <taxon>Clostridiaceae</taxon>
        <taxon>Clostridium</taxon>
    </lineage>
</organism>
<reference evidence="7 8" key="1">
    <citation type="submission" date="2018-01" db="EMBL/GenBank/DDBJ databases">
        <title>Genome Sequencing and Assembly of Anaerobacter polyendosporus strain CT4.</title>
        <authorList>
            <person name="Tachaapaikoon C."/>
            <person name="Sutheeworapong S."/>
            <person name="Jenjaroenpun P."/>
            <person name="Wongsurawat T."/>
            <person name="Nookeaw I."/>
            <person name="Cheawchanlertfa P."/>
            <person name="Kosugi A."/>
            <person name="Cheevadhanarak S."/>
            <person name="Ratanakhanokchai K."/>
        </authorList>
    </citation>
    <scope>NUCLEOTIDE SEQUENCE [LARGE SCALE GENOMIC DNA]</scope>
    <source>
        <strain evidence="7 8">CT4</strain>
    </source>
</reference>
<evidence type="ECO:0000256" key="5">
    <source>
        <dbReference type="SAM" id="Phobius"/>
    </source>
</evidence>
<comment type="subcellular location">
    <subcellularLocation>
        <location evidence="1">Membrane</location>
        <topology evidence="1">Multi-pass membrane protein</topology>
    </subcellularLocation>
</comment>
<evidence type="ECO:0000256" key="2">
    <source>
        <dbReference type="ARBA" id="ARBA00022692"/>
    </source>
</evidence>
<evidence type="ECO:0000313" key="7">
    <source>
        <dbReference type="EMBL" id="QAA34768.1"/>
    </source>
</evidence>
<evidence type="ECO:0000256" key="1">
    <source>
        <dbReference type="ARBA" id="ARBA00004141"/>
    </source>
</evidence>
<dbReference type="GO" id="GO:0016020">
    <property type="term" value="C:membrane"/>
    <property type="evidence" value="ECO:0007669"/>
    <property type="project" value="UniProtKB-SubCell"/>
</dbReference>
<keyword evidence="4 5" id="KW-0472">Membrane</keyword>
<evidence type="ECO:0000313" key="8">
    <source>
        <dbReference type="Proteomes" id="UP000286268"/>
    </source>
</evidence>
<accession>A0A3R5X4V6</accession>
<evidence type="ECO:0000256" key="3">
    <source>
        <dbReference type="ARBA" id="ARBA00022989"/>
    </source>
</evidence>